<dbReference type="PANTHER" id="PTHR43660">
    <property type="entry name" value="DIPEPTIDYL CARBOXYPEPTIDASE"/>
    <property type="match status" value="1"/>
</dbReference>
<evidence type="ECO:0000256" key="3">
    <source>
        <dbReference type="ARBA" id="ARBA00022723"/>
    </source>
</evidence>
<dbReference type="GO" id="GO:0006508">
    <property type="term" value="P:proteolysis"/>
    <property type="evidence" value="ECO:0007669"/>
    <property type="project" value="UniProtKB-KW"/>
</dbReference>
<evidence type="ECO:0000256" key="6">
    <source>
        <dbReference type="ARBA" id="ARBA00023049"/>
    </source>
</evidence>
<feature type="domain" description="Peptidase M3A/M3B catalytic" evidence="8">
    <location>
        <begin position="252"/>
        <end position="703"/>
    </location>
</feature>
<evidence type="ECO:0000256" key="1">
    <source>
        <dbReference type="ARBA" id="ARBA00006040"/>
    </source>
</evidence>
<dbReference type="InterPro" id="IPR045090">
    <property type="entry name" value="Pept_M3A_M3B"/>
</dbReference>
<dbReference type="InterPro" id="IPR024077">
    <property type="entry name" value="Neurolysin/TOP_dom2"/>
</dbReference>
<keyword evidence="5 7" id="KW-0862">Zinc</keyword>
<dbReference type="SUPFAM" id="SSF55486">
    <property type="entry name" value="Metalloproteases ('zincins'), catalytic domain"/>
    <property type="match status" value="1"/>
</dbReference>
<reference evidence="9 10" key="1">
    <citation type="submission" date="2018-07" db="EMBL/GenBank/DDBJ databases">
        <title>Freshwater and sediment microbial communities from various areas in North America, analyzing microbe dynamics in response to fracking.</title>
        <authorList>
            <person name="Lamendella R."/>
        </authorList>
    </citation>
    <scope>NUCLEOTIDE SEQUENCE [LARGE SCALE GENOMIC DNA]</scope>
    <source>
        <strain evidence="9 10">160A</strain>
    </source>
</reference>
<evidence type="ECO:0000256" key="2">
    <source>
        <dbReference type="ARBA" id="ARBA00022670"/>
    </source>
</evidence>
<evidence type="ECO:0000259" key="8">
    <source>
        <dbReference type="Pfam" id="PF01432"/>
    </source>
</evidence>
<organism evidence="9 10">
    <name type="scientific">Marinilabilia salmonicolor</name>
    <dbReference type="NCBI Taxonomy" id="989"/>
    <lineage>
        <taxon>Bacteria</taxon>
        <taxon>Pseudomonadati</taxon>
        <taxon>Bacteroidota</taxon>
        <taxon>Bacteroidia</taxon>
        <taxon>Marinilabiliales</taxon>
        <taxon>Marinilabiliaceae</taxon>
        <taxon>Marinilabilia</taxon>
    </lineage>
</organism>
<dbReference type="GO" id="GO:0005829">
    <property type="term" value="C:cytosol"/>
    <property type="evidence" value="ECO:0007669"/>
    <property type="project" value="TreeGrafter"/>
</dbReference>
<accession>A0A368VAX7</accession>
<keyword evidence="10" id="KW-1185">Reference proteome</keyword>
<dbReference type="FunFam" id="3.40.390.10:FF:000009">
    <property type="entry name" value="Oligopeptidase A"/>
    <property type="match status" value="1"/>
</dbReference>
<dbReference type="AlphaFoldDB" id="A0A368VAX7"/>
<evidence type="ECO:0000313" key="10">
    <source>
        <dbReference type="Proteomes" id="UP000252733"/>
    </source>
</evidence>
<dbReference type="Pfam" id="PF01432">
    <property type="entry name" value="Peptidase_M3"/>
    <property type="match status" value="1"/>
</dbReference>
<dbReference type="PANTHER" id="PTHR43660:SF1">
    <property type="entry name" value="DIPEPTIDYL CARBOXYPEPTIDASE"/>
    <property type="match status" value="1"/>
</dbReference>
<dbReference type="EMBL" id="QPIZ01000004">
    <property type="protein sequence ID" value="RCW38266.1"/>
    <property type="molecule type" value="Genomic_DNA"/>
</dbReference>
<keyword evidence="3 7" id="KW-0479">Metal-binding</keyword>
<dbReference type="Gene3D" id="1.10.1370.40">
    <property type="match status" value="1"/>
</dbReference>
<dbReference type="GO" id="GO:0046872">
    <property type="term" value="F:metal ion binding"/>
    <property type="evidence" value="ECO:0007669"/>
    <property type="project" value="UniProtKB-UniRule"/>
</dbReference>
<dbReference type="InterPro" id="IPR024079">
    <property type="entry name" value="MetalloPept_cat_dom_sf"/>
</dbReference>
<evidence type="ECO:0000256" key="5">
    <source>
        <dbReference type="ARBA" id="ARBA00022833"/>
    </source>
</evidence>
<comment type="caution">
    <text evidence="9">The sequence shown here is derived from an EMBL/GenBank/DDBJ whole genome shotgun (WGS) entry which is preliminary data.</text>
</comment>
<evidence type="ECO:0000256" key="7">
    <source>
        <dbReference type="RuleBase" id="RU003435"/>
    </source>
</evidence>
<dbReference type="CDD" id="cd06456">
    <property type="entry name" value="M3A_DCP"/>
    <property type="match status" value="1"/>
</dbReference>
<evidence type="ECO:0000256" key="4">
    <source>
        <dbReference type="ARBA" id="ARBA00022801"/>
    </source>
</evidence>
<evidence type="ECO:0000313" key="9">
    <source>
        <dbReference type="EMBL" id="RCW38266.1"/>
    </source>
</evidence>
<dbReference type="GO" id="GO:0004180">
    <property type="term" value="F:carboxypeptidase activity"/>
    <property type="evidence" value="ECO:0007669"/>
    <property type="project" value="TreeGrafter"/>
</dbReference>
<proteinExistence type="inferred from homology"/>
<dbReference type="Gene3D" id="1.10.1370.10">
    <property type="entry name" value="Neurolysin, domain 3"/>
    <property type="match status" value="1"/>
</dbReference>
<keyword evidence="4 7" id="KW-0378">Hydrolase</keyword>
<dbReference type="Gene3D" id="3.40.390.10">
    <property type="entry name" value="Collagenase (Catalytic Domain)"/>
    <property type="match status" value="1"/>
</dbReference>
<dbReference type="GO" id="GO:0004222">
    <property type="term" value="F:metalloendopeptidase activity"/>
    <property type="evidence" value="ECO:0007669"/>
    <property type="project" value="InterPro"/>
</dbReference>
<keyword evidence="2 7" id="KW-0645">Protease</keyword>
<protein>
    <submittedName>
        <fullName evidence="9">Peptidyl-dipeptidase Dcp</fullName>
    </submittedName>
</protein>
<dbReference type="PROSITE" id="PS51257">
    <property type="entry name" value="PROKAR_LIPOPROTEIN"/>
    <property type="match status" value="1"/>
</dbReference>
<dbReference type="RefSeq" id="WP_114436482.1">
    <property type="nucleotide sequence ID" value="NZ_QPIZ01000004.1"/>
</dbReference>
<gene>
    <name evidence="9" type="ORF">DFO77_10422</name>
</gene>
<name>A0A368VAX7_9BACT</name>
<keyword evidence="6 7" id="KW-0482">Metalloprotease</keyword>
<comment type="similarity">
    <text evidence="1 7">Belongs to the peptidase M3 family.</text>
</comment>
<comment type="cofactor">
    <cofactor evidence="7">
        <name>Zn(2+)</name>
        <dbReference type="ChEBI" id="CHEBI:29105"/>
    </cofactor>
    <text evidence="7">Binds 1 zinc ion.</text>
</comment>
<dbReference type="InterPro" id="IPR034005">
    <property type="entry name" value="M3A_DCP"/>
</dbReference>
<dbReference type="Proteomes" id="UP000252733">
    <property type="component" value="Unassembled WGS sequence"/>
</dbReference>
<dbReference type="InterPro" id="IPR001567">
    <property type="entry name" value="Pept_M3A_M3B_dom"/>
</dbReference>
<sequence>MKRLFLIPLAVGVLVSCQSKDSEESVNPFFAEYETPFEAPPFDEIEESHYLPAFKEGIKQAQEEVETIAVNPDAPTFENTILALDQSGELLTKVSSVFYPLRSAVSNDSIQSIAREISPLMSQHRDAVMMNMDLFARVKEVYENMDTAGLDDSQKRVVTKYYQDFVRSGANLNPEEQERLKAINTELSSLTLKFGEHLLAETNENFELVIEDESKLAGLPDGVKSAAADAANAAGYEGKWLFNAQKPSWIPFLTYGENRELREELYRGYFMRGDRNDEYDNKEIIKQIVALRAEKAELLGFDNHADYVIDVNMAKEPDAVYDFLHKLWNPALEKSKEELAQMQAIVDAEGGNFDIAPWDWWYYAEKLRKQKYDLDESQMQPYFKLENVRDGMFWVANQLYDITFEERSDIPVYHEDVEVFEVKESDGSHIGLLYLDYFPRKSKRVGAWCTGFRDAGYDHKAGEVVDPLVSIVCNFTKPTGDTPSLLTWDEVNTLFHEFGHGLHGLFTEGKYSRTAGNVPRDFVELPSQIMENWCGEPEVLRQYAKHYETGEVLPDELIEKLQNSSLFNQGFANVEYLAASLLDMDWHTLTTEDQVDDVNAFEEASMNEIGLIPEILPRYRSTYFSHIFSGGYSAGYYVYKWAEVLDSDAFNAFKESGDLFNKELAAKFRKHCLQEVGEGEGMVQYKKFRGQEPSIEPLLEKLGFEE</sequence>